<dbReference type="SUPFAM" id="SSF52113">
    <property type="entry name" value="BRCT domain"/>
    <property type="match status" value="1"/>
</dbReference>
<feature type="binding site" evidence="14">
    <location>
        <begin position="81"/>
        <end position="82"/>
    </location>
    <ligand>
        <name>NAD(+)</name>
        <dbReference type="ChEBI" id="CHEBI:57540"/>
    </ligand>
</feature>
<dbReference type="EMBL" id="NVUK01000048">
    <property type="protein sequence ID" value="PCI75413.1"/>
    <property type="molecule type" value="Genomic_DNA"/>
</dbReference>
<evidence type="ECO:0000256" key="1">
    <source>
        <dbReference type="ARBA" id="ARBA00004067"/>
    </source>
</evidence>
<dbReference type="SMART" id="SM00532">
    <property type="entry name" value="LIGANc"/>
    <property type="match status" value="1"/>
</dbReference>
<feature type="binding site" evidence="14">
    <location>
        <position position="410"/>
    </location>
    <ligand>
        <name>Zn(2+)</name>
        <dbReference type="ChEBI" id="CHEBI:29105"/>
    </ligand>
</feature>
<comment type="function">
    <text evidence="1 14">DNA ligase that catalyzes the formation of phosphodiester linkages between 5'-phosphoryl and 3'-hydroxyl groups in double-stranded DNA using NAD as a coenzyme and as the energy source for the reaction. It is essential for DNA replication and repair of damaged DNA.</text>
</comment>
<dbReference type="InterPro" id="IPR018239">
    <property type="entry name" value="DNA_ligase_AS"/>
</dbReference>
<dbReference type="InterPro" id="IPR010994">
    <property type="entry name" value="RuvA_2-like"/>
</dbReference>
<feature type="binding site" evidence="14">
    <location>
        <position position="289"/>
    </location>
    <ligand>
        <name>NAD(+)</name>
        <dbReference type="ChEBI" id="CHEBI:57540"/>
    </ligand>
</feature>
<dbReference type="GO" id="GO:0006260">
    <property type="term" value="P:DNA replication"/>
    <property type="evidence" value="ECO:0007669"/>
    <property type="project" value="UniProtKB-KW"/>
</dbReference>
<evidence type="ECO:0000256" key="13">
    <source>
        <dbReference type="ARBA" id="ARBA00060881"/>
    </source>
</evidence>
<dbReference type="AlphaFoldDB" id="A0A2A4WYJ6"/>
<feature type="binding site" evidence="14">
    <location>
        <position position="172"/>
    </location>
    <ligand>
        <name>NAD(+)</name>
        <dbReference type="ChEBI" id="CHEBI:57540"/>
    </ligand>
</feature>
<dbReference type="InterPro" id="IPR004149">
    <property type="entry name" value="Znf_DNAligase_C4"/>
</dbReference>
<feature type="binding site" evidence="14">
    <location>
        <position position="407"/>
    </location>
    <ligand>
        <name>Zn(2+)</name>
        <dbReference type="ChEBI" id="CHEBI:29105"/>
    </ligand>
</feature>
<keyword evidence="5 14" id="KW-0235">DNA replication</keyword>
<feature type="binding site" evidence="14">
    <location>
        <begin position="32"/>
        <end position="36"/>
    </location>
    <ligand>
        <name>NAD(+)</name>
        <dbReference type="ChEBI" id="CHEBI:57540"/>
    </ligand>
</feature>
<dbReference type="InterPro" id="IPR012340">
    <property type="entry name" value="NA-bd_OB-fold"/>
</dbReference>
<name>A0A2A4WYJ6_UNCAE</name>
<comment type="caution">
    <text evidence="16">The sequence shown here is derived from an EMBL/GenBank/DDBJ whole genome shotgun (WGS) entry which is preliminary data.</text>
</comment>
<evidence type="ECO:0000256" key="11">
    <source>
        <dbReference type="ARBA" id="ARBA00023204"/>
    </source>
</evidence>
<keyword evidence="4 14" id="KW-0436">Ligase</keyword>
<evidence type="ECO:0000313" key="16">
    <source>
        <dbReference type="EMBL" id="PCI75413.1"/>
    </source>
</evidence>
<dbReference type="InterPro" id="IPR003583">
    <property type="entry name" value="Hlx-hairpin-Hlx_DNA-bd_motif"/>
</dbReference>
<dbReference type="PANTHER" id="PTHR23389:SF9">
    <property type="entry name" value="DNA LIGASE"/>
    <property type="match status" value="1"/>
</dbReference>
<dbReference type="Gene3D" id="2.40.50.140">
    <property type="entry name" value="Nucleic acid-binding proteins"/>
    <property type="match status" value="1"/>
</dbReference>
<dbReference type="CDD" id="cd17748">
    <property type="entry name" value="BRCT_DNA_ligase_like"/>
    <property type="match status" value="1"/>
</dbReference>
<gene>
    <name evidence="14" type="primary">ligA</name>
    <name evidence="16" type="ORF">COB21_05710</name>
</gene>
<feature type="active site" description="N6-AMP-lysine intermediate" evidence="14">
    <location>
        <position position="114"/>
    </location>
</feature>
<dbReference type="EC" id="6.5.1.2" evidence="2 14"/>
<dbReference type="HAMAP" id="MF_01588">
    <property type="entry name" value="DNA_ligase_A"/>
    <property type="match status" value="1"/>
</dbReference>
<feature type="binding site" evidence="14">
    <location>
        <position position="112"/>
    </location>
    <ligand>
        <name>NAD(+)</name>
        <dbReference type="ChEBI" id="CHEBI:57540"/>
    </ligand>
</feature>
<keyword evidence="7 14" id="KW-0227">DNA damage</keyword>
<evidence type="ECO:0000256" key="9">
    <source>
        <dbReference type="ARBA" id="ARBA00022842"/>
    </source>
</evidence>
<dbReference type="Gene3D" id="3.30.470.30">
    <property type="entry name" value="DNA ligase/mRNA capping enzyme"/>
    <property type="match status" value="1"/>
</dbReference>
<dbReference type="Pfam" id="PF01653">
    <property type="entry name" value="DNA_ligase_aden"/>
    <property type="match status" value="1"/>
</dbReference>
<accession>A0A2A4WYJ6</accession>
<organism evidence="16 17">
    <name type="scientific">Aerophobetes bacterium</name>
    <dbReference type="NCBI Taxonomy" id="2030807"/>
    <lineage>
        <taxon>Bacteria</taxon>
        <taxon>Candidatus Aerophobota</taxon>
    </lineage>
</organism>
<dbReference type="PROSITE" id="PS01055">
    <property type="entry name" value="DNA_LIGASE_N1"/>
    <property type="match status" value="1"/>
</dbReference>
<evidence type="ECO:0000256" key="3">
    <source>
        <dbReference type="ARBA" id="ARBA00013308"/>
    </source>
</evidence>
<dbReference type="NCBIfam" id="NF005932">
    <property type="entry name" value="PRK07956.1"/>
    <property type="match status" value="1"/>
</dbReference>
<dbReference type="CDD" id="cd00114">
    <property type="entry name" value="LIGANc"/>
    <property type="match status" value="1"/>
</dbReference>
<proteinExistence type="inferred from homology"/>
<evidence type="ECO:0000256" key="10">
    <source>
        <dbReference type="ARBA" id="ARBA00023027"/>
    </source>
</evidence>
<keyword evidence="10 14" id="KW-0520">NAD</keyword>
<keyword evidence="9 14" id="KW-0460">Magnesium</keyword>
<dbReference type="InterPro" id="IPR036420">
    <property type="entry name" value="BRCT_dom_sf"/>
</dbReference>
<evidence type="ECO:0000256" key="6">
    <source>
        <dbReference type="ARBA" id="ARBA00022723"/>
    </source>
</evidence>
<comment type="cofactor">
    <cofactor evidence="14">
        <name>Mg(2+)</name>
        <dbReference type="ChEBI" id="CHEBI:18420"/>
    </cofactor>
    <cofactor evidence="14">
        <name>Mn(2+)</name>
        <dbReference type="ChEBI" id="CHEBI:29035"/>
    </cofactor>
</comment>
<dbReference type="GO" id="GO:0003911">
    <property type="term" value="F:DNA ligase (NAD+) activity"/>
    <property type="evidence" value="ECO:0007669"/>
    <property type="project" value="UniProtKB-UniRule"/>
</dbReference>
<comment type="catalytic activity">
    <reaction evidence="12 14">
        <text>NAD(+) + (deoxyribonucleotide)n-3'-hydroxyl + 5'-phospho-(deoxyribonucleotide)m = (deoxyribonucleotide)n+m + AMP + beta-nicotinamide D-nucleotide.</text>
        <dbReference type="EC" id="6.5.1.2"/>
    </reaction>
</comment>
<dbReference type="InterPro" id="IPR001679">
    <property type="entry name" value="DNA_ligase"/>
</dbReference>
<dbReference type="Proteomes" id="UP000218775">
    <property type="component" value="Unassembled WGS sequence"/>
</dbReference>
<evidence type="ECO:0000256" key="12">
    <source>
        <dbReference type="ARBA" id="ARBA00034005"/>
    </source>
</evidence>
<dbReference type="SMART" id="SM00278">
    <property type="entry name" value="HhH1"/>
    <property type="match status" value="3"/>
</dbReference>
<evidence type="ECO:0000313" key="17">
    <source>
        <dbReference type="Proteomes" id="UP000218775"/>
    </source>
</evidence>
<evidence type="ECO:0000256" key="2">
    <source>
        <dbReference type="ARBA" id="ARBA00012722"/>
    </source>
</evidence>
<keyword evidence="6 14" id="KW-0479">Metal-binding</keyword>
<dbReference type="Pfam" id="PF03119">
    <property type="entry name" value="DNA_ligase_ZBD"/>
    <property type="match status" value="1"/>
</dbReference>
<dbReference type="SUPFAM" id="SSF47781">
    <property type="entry name" value="RuvA domain 2-like"/>
    <property type="match status" value="1"/>
</dbReference>
<dbReference type="FunFam" id="3.30.470.30:FF:000001">
    <property type="entry name" value="DNA ligase"/>
    <property type="match status" value="1"/>
</dbReference>
<dbReference type="Pfam" id="PF12826">
    <property type="entry name" value="HHH_2"/>
    <property type="match status" value="1"/>
</dbReference>
<keyword evidence="14" id="KW-0464">Manganese</keyword>
<evidence type="ECO:0000256" key="14">
    <source>
        <dbReference type="HAMAP-Rule" id="MF_01588"/>
    </source>
</evidence>
<dbReference type="InterPro" id="IPR013840">
    <property type="entry name" value="DNAligase_N"/>
</dbReference>
<dbReference type="InterPro" id="IPR041663">
    <property type="entry name" value="DisA/LigA_HHH"/>
</dbReference>
<dbReference type="Gene3D" id="1.10.150.20">
    <property type="entry name" value="5' to 3' exonuclease, C-terminal subdomain"/>
    <property type="match status" value="2"/>
</dbReference>
<evidence type="ECO:0000256" key="5">
    <source>
        <dbReference type="ARBA" id="ARBA00022705"/>
    </source>
</evidence>
<dbReference type="Pfam" id="PF14520">
    <property type="entry name" value="HHH_5"/>
    <property type="match status" value="1"/>
</dbReference>
<dbReference type="FunFam" id="2.40.50.140:FF:000012">
    <property type="entry name" value="DNA ligase"/>
    <property type="match status" value="1"/>
</dbReference>
<dbReference type="PIRSF" id="PIRSF001604">
    <property type="entry name" value="LigA"/>
    <property type="match status" value="1"/>
</dbReference>
<dbReference type="FunFam" id="1.10.150.20:FF:000007">
    <property type="entry name" value="DNA ligase"/>
    <property type="match status" value="1"/>
</dbReference>
<protein>
    <recommendedName>
        <fullName evidence="3 14">DNA ligase</fullName>
        <ecNumber evidence="2 14">6.5.1.2</ecNumber>
    </recommendedName>
    <alternativeName>
        <fullName evidence="14">Polydeoxyribonucleotide synthase [NAD(+)]</fullName>
    </alternativeName>
</protein>
<dbReference type="SUPFAM" id="SSF56091">
    <property type="entry name" value="DNA ligase/mRNA capping enzyme, catalytic domain"/>
    <property type="match status" value="1"/>
</dbReference>
<evidence type="ECO:0000256" key="4">
    <source>
        <dbReference type="ARBA" id="ARBA00022598"/>
    </source>
</evidence>
<evidence type="ECO:0000256" key="7">
    <source>
        <dbReference type="ARBA" id="ARBA00022763"/>
    </source>
</evidence>
<dbReference type="GO" id="GO:0003677">
    <property type="term" value="F:DNA binding"/>
    <property type="evidence" value="ECO:0007669"/>
    <property type="project" value="InterPro"/>
</dbReference>
<keyword evidence="11 14" id="KW-0234">DNA repair</keyword>
<dbReference type="Pfam" id="PF03120">
    <property type="entry name" value="OB_DNA_ligase"/>
    <property type="match status" value="1"/>
</dbReference>
<sequence>MQENKKLYLELVKEIEKHNELYFNKYDPEVSDYVYDQLVKQVESIEKRHPEWIHRDGPTLRVGESVTKGFVSVKHEHPMLSLGNTYSKDQVRDFIKRVKKELEVDQVDFCAEYKIDGVAISLVYEEGRLVRAVTRGNGRVGDDVTENIKTIKALPLHIQSEYVPSKFEIRGEVYLPIKRFEKLNQERFDQGQALFANPRNAAAGSLKLKDKHAVEKREIELICYALITKEKNIEKQSSAHALIKRLGFPTGGKNAFAVCSSEEEIFKYIESVEKQRYSLAFEIDGVVVKVNAFKWQDILGSSAKSPKWAVAYKYAALQAETKILDITVQIGRTGRVTPVAILEPTLLAGSVISRSTLHNIEEIERKDIRIGDTVIIEKGGDVIPKVREVVLSKREGSERQFFMPEHCPVCGSLLEKKEGEVATMCINRKTCAASGERKISFFVSKGAMDIDSLGSEIIRRLLSLGIISSYSDLYRLKKEDLEDLEGFGEKSITNLLNNIEKSKAVTLARFIFALGIPGVGKTTAEAISENIAGIDDLIAFDEIDFLENIYGIGSKVKESVKAYFQDKDHVDEVKSLLILGVKPHQQELRKLVHSFNDKVFVITGTLEGYSRSEAAELIKERGGKTTSSVSKNTDYLLCGEDPGSKLAKAHKLGVEVMSGKQFTSLL</sequence>
<dbReference type="SMART" id="SM00292">
    <property type="entry name" value="BRCT"/>
    <property type="match status" value="1"/>
</dbReference>
<dbReference type="InterPro" id="IPR004150">
    <property type="entry name" value="NAD_DNA_ligase_OB"/>
</dbReference>
<feature type="binding site" evidence="14">
    <location>
        <position position="313"/>
    </location>
    <ligand>
        <name>NAD(+)</name>
        <dbReference type="ChEBI" id="CHEBI:57540"/>
    </ligand>
</feature>
<feature type="binding site" evidence="14">
    <location>
        <position position="431"/>
    </location>
    <ligand>
        <name>Zn(2+)</name>
        <dbReference type="ChEBI" id="CHEBI:29105"/>
    </ligand>
</feature>
<dbReference type="InterPro" id="IPR001357">
    <property type="entry name" value="BRCT_dom"/>
</dbReference>
<dbReference type="Gene3D" id="6.20.10.30">
    <property type="match status" value="1"/>
</dbReference>
<dbReference type="PROSITE" id="PS50172">
    <property type="entry name" value="BRCT"/>
    <property type="match status" value="1"/>
</dbReference>
<evidence type="ECO:0000256" key="8">
    <source>
        <dbReference type="ARBA" id="ARBA00022833"/>
    </source>
</evidence>
<dbReference type="GO" id="GO:0006281">
    <property type="term" value="P:DNA repair"/>
    <property type="evidence" value="ECO:0007669"/>
    <property type="project" value="UniProtKB-KW"/>
</dbReference>
<keyword evidence="8 14" id="KW-0862">Zinc</keyword>
<dbReference type="Gene3D" id="1.10.287.610">
    <property type="entry name" value="Helix hairpin bin"/>
    <property type="match status" value="1"/>
</dbReference>
<dbReference type="NCBIfam" id="TIGR00575">
    <property type="entry name" value="dnlj"/>
    <property type="match status" value="1"/>
</dbReference>
<evidence type="ECO:0000259" key="15">
    <source>
        <dbReference type="PROSITE" id="PS50172"/>
    </source>
</evidence>
<dbReference type="InterPro" id="IPR013839">
    <property type="entry name" value="DNAligase_adenylation"/>
</dbReference>
<dbReference type="Gene3D" id="3.40.50.10190">
    <property type="entry name" value="BRCT domain"/>
    <property type="match status" value="1"/>
</dbReference>
<dbReference type="Pfam" id="PF00533">
    <property type="entry name" value="BRCT"/>
    <property type="match status" value="1"/>
</dbReference>
<comment type="similarity">
    <text evidence="13 14">Belongs to the NAD-dependent DNA ligase family. LigA subfamily.</text>
</comment>
<dbReference type="GO" id="GO:0046872">
    <property type="term" value="F:metal ion binding"/>
    <property type="evidence" value="ECO:0007669"/>
    <property type="project" value="UniProtKB-KW"/>
</dbReference>
<dbReference type="SUPFAM" id="SSF50249">
    <property type="entry name" value="Nucleic acid-binding proteins"/>
    <property type="match status" value="1"/>
</dbReference>
<feature type="binding site" evidence="14">
    <location>
        <position position="425"/>
    </location>
    <ligand>
        <name>Zn(2+)</name>
        <dbReference type="ChEBI" id="CHEBI:29105"/>
    </ligand>
</feature>
<dbReference type="GO" id="GO:0005829">
    <property type="term" value="C:cytosol"/>
    <property type="evidence" value="ECO:0007669"/>
    <property type="project" value="TreeGrafter"/>
</dbReference>
<reference evidence="17" key="1">
    <citation type="submission" date="2017-08" db="EMBL/GenBank/DDBJ databases">
        <title>A dynamic microbial community with high functional redundancy inhabits the cold, oxic subseafloor aquifer.</title>
        <authorList>
            <person name="Tully B.J."/>
            <person name="Wheat C.G."/>
            <person name="Glazer B.T."/>
            <person name="Huber J.A."/>
        </authorList>
    </citation>
    <scope>NUCLEOTIDE SEQUENCE [LARGE SCALE GENOMIC DNA]</scope>
</reference>
<dbReference type="PANTHER" id="PTHR23389">
    <property type="entry name" value="CHROMOSOME TRANSMISSION FIDELITY FACTOR 18"/>
    <property type="match status" value="1"/>
</dbReference>
<feature type="binding site" evidence="14">
    <location>
        <position position="135"/>
    </location>
    <ligand>
        <name>NAD(+)</name>
        <dbReference type="ChEBI" id="CHEBI:57540"/>
    </ligand>
</feature>
<feature type="domain" description="BRCT" evidence="15">
    <location>
        <begin position="590"/>
        <end position="666"/>
    </location>
</feature>